<accession>A0A137P815</accession>
<dbReference type="EMBL" id="KQ964482">
    <property type="protein sequence ID" value="KXN71153.1"/>
    <property type="molecule type" value="Genomic_DNA"/>
</dbReference>
<dbReference type="STRING" id="796925.A0A137P815"/>
<reference evidence="1 2" key="1">
    <citation type="journal article" date="2015" name="Genome Biol. Evol.">
        <title>Phylogenomic analyses indicate that early fungi evolved digesting cell walls of algal ancestors of land plants.</title>
        <authorList>
            <person name="Chang Y."/>
            <person name="Wang S."/>
            <person name="Sekimoto S."/>
            <person name="Aerts A.L."/>
            <person name="Choi C."/>
            <person name="Clum A."/>
            <person name="LaButti K.M."/>
            <person name="Lindquist E.A."/>
            <person name="Yee Ngan C."/>
            <person name="Ohm R.A."/>
            <person name="Salamov A.A."/>
            <person name="Grigoriev I.V."/>
            <person name="Spatafora J.W."/>
            <person name="Berbee M.L."/>
        </authorList>
    </citation>
    <scope>NUCLEOTIDE SEQUENCE [LARGE SCALE GENOMIC DNA]</scope>
    <source>
        <strain evidence="1 2">NRRL 28638</strain>
    </source>
</reference>
<protein>
    <submittedName>
        <fullName evidence="1">Uncharacterized protein</fullName>
    </submittedName>
</protein>
<dbReference type="OrthoDB" id="3996251at2759"/>
<name>A0A137P815_CONC2</name>
<evidence type="ECO:0000313" key="1">
    <source>
        <dbReference type="EMBL" id="KXN71153.1"/>
    </source>
</evidence>
<sequence>MLLTLKVYNDHEKLSHTSMVCIHTENQNQGSSYPFVLLKISVLHELPFGHLRYYLTNVPPQPNSPPDSVEDVNLNRSYLTLKYSKTNFI</sequence>
<dbReference type="InterPro" id="IPR052997">
    <property type="entry name" value="RRT15-like"/>
</dbReference>
<organism evidence="1 2">
    <name type="scientific">Conidiobolus coronatus (strain ATCC 28846 / CBS 209.66 / NRRL 28638)</name>
    <name type="common">Delacroixia coronata</name>
    <dbReference type="NCBI Taxonomy" id="796925"/>
    <lineage>
        <taxon>Eukaryota</taxon>
        <taxon>Fungi</taxon>
        <taxon>Fungi incertae sedis</taxon>
        <taxon>Zoopagomycota</taxon>
        <taxon>Entomophthoromycotina</taxon>
        <taxon>Entomophthoromycetes</taxon>
        <taxon>Entomophthorales</taxon>
        <taxon>Ancylistaceae</taxon>
        <taxon>Conidiobolus</taxon>
    </lineage>
</organism>
<keyword evidence="2" id="KW-1185">Reference proteome</keyword>
<proteinExistence type="predicted"/>
<dbReference type="PANTHER" id="PTHR33047">
    <property type="entry name" value="PROTEIN TAR1"/>
    <property type="match status" value="1"/>
</dbReference>
<gene>
    <name evidence="1" type="ORF">CONCODRAFT_6177</name>
</gene>
<dbReference type="Proteomes" id="UP000070444">
    <property type="component" value="Unassembled WGS sequence"/>
</dbReference>
<dbReference type="AlphaFoldDB" id="A0A137P815"/>
<evidence type="ECO:0000313" key="2">
    <source>
        <dbReference type="Proteomes" id="UP000070444"/>
    </source>
</evidence>
<dbReference type="PANTHER" id="PTHR33047:SF8">
    <property type="entry name" value="REGULATOR OF RDNA TRANSCRIPTION PROTEIN 15"/>
    <property type="match status" value="1"/>
</dbReference>